<dbReference type="SMART" id="SM00297">
    <property type="entry name" value="BROMO"/>
    <property type="match status" value="1"/>
</dbReference>
<dbReference type="EMBL" id="JAPFFF010000014">
    <property type="protein sequence ID" value="KAK8871130.1"/>
    <property type="molecule type" value="Genomic_DNA"/>
</dbReference>
<accession>A0ABR2IZS8</accession>
<name>A0ABR2IZS8_9EUKA</name>
<dbReference type="PROSITE" id="PS50014">
    <property type="entry name" value="BROMODOMAIN_2"/>
    <property type="match status" value="1"/>
</dbReference>
<protein>
    <recommendedName>
        <fullName evidence="3">Bromo domain-containing protein</fullName>
    </recommendedName>
</protein>
<dbReference type="InterPro" id="IPR001487">
    <property type="entry name" value="Bromodomain"/>
</dbReference>
<dbReference type="Pfam" id="PF00439">
    <property type="entry name" value="Bromodomain"/>
    <property type="match status" value="1"/>
</dbReference>
<comment type="caution">
    <text evidence="4">The sequence shown here is derived from an EMBL/GenBank/DDBJ whole genome shotgun (WGS) entry which is preliminary data.</text>
</comment>
<reference evidence="4 5" key="1">
    <citation type="submission" date="2024-04" db="EMBL/GenBank/DDBJ databases">
        <title>Tritrichomonas musculus Genome.</title>
        <authorList>
            <person name="Alves-Ferreira E."/>
            <person name="Grigg M."/>
            <person name="Lorenzi H."/>
            <person name="Galac M."/>
        </authorList>
    </citation>
    <scope>NUCLEOTIDE SEQUENCE [LARGE SCALE GENOMIC DNA]</scope>
    <source>
        <strain evidence="4 5">EAF2021</strain>
    </source>
</reference>
<organism evidence="4 5">
    <name type="scientific">Tritrichomonas musculus</name>
    <dbReference type="NCBI Taxonomy" id="1915356"/>
    <lineage>
        <taxon>Eukaryota</taxon>
        <taxon>Metamonada</taxon>
        <taxon>Parabasalia</taxon>
        <taxon>Tritrichomonadida</taxon>
        <taxon>Tritrichomonadidae</taxon>
        <taxon>Tritrichomonas</taxon>
    </lineage>
</organism>
<sequence length="151" mass="17644">MCEGFTDIEYQYCLEATEKLIENPLSSSFLRPVDPEHDNLPKYFEIVKEPMDLGTIKHNLADRKYKSSSQWRDDVMKVWDNSLKYNTKGIYKSISEKMRNTSLKLLKVIPKTETDLWYIDLHEAAKELQSFLKLSPTSSGMSRSKSKKRID</sequence>
<evidence type="ECO:0000259" key="3">
    <source>
        <dbReference type="PROSITE" id="PS50014"/>
    </source>
</evidence>
<gene>
    <name evidence="4" type="ORF">M9Y10_009043</name>
</gene>
<dbReference type="PRINTS" id="PR00503">
    <property type="entry name" value="BROMODOMAIN"/>
</dbReference>
<keyword evidence="5" id="KW-1185">Reference proteome</keyword>
<feature type="domain" description="Bromo" evidence="3">
    <location>
        <begin position="21"/>
        <end position="93"/>
    </location>
</feature>
<dbReference type="Proteomes" id="UP001470230">
    <property type="component" value="Unassembled WGS sequence"/>
</dbReference>
<dbReference type="SUPFAM" id="SSF47370">
    <property type="entry name" value="Bromodomain"/>
    <property type="match status" value="1"/>
</dbReference>
<proteinExistence type="predicted"/>
<dbReference type="PANTHER" id="PTHR45926">
    <property type="entry name" value="OSJNBA0053K19.4 PROTEIN"/>
    <property type="match status" value="1"/>
</dbReference>
<dbReference type="InterPro" id="IPR036427">
    <property type="entry name" value="Bromodomain-like_sf"/>
</dbReference>
<evidence type="ECO:0000313" key="4">
    <source>
        <dbReference type="EMBL" id="KAK8871130.1"/>
    </source>
</evidence>
<keyword evidence="1 2" id="KW-0103">Bromodomain</keyword>
<dbReference type="Gene3D" id="1.20.920.10">
    <property type="entry name" value="Bromodomain-like"/>
    <property type="match status" value="1"/>
</dbReference>
<evidence type="ECO:0000256" key="1">
    <source>
        <dbReference type="ARBA" id="ARBA00023117"/>
    </source>
</evidence>
<evidence type="ECO:0000256" key="2">
    <source>
        <dbReference type="PROSITE-ProRule" id="PRU00035"/>
    </source>
</evidence>
<dbReference type="CDD" id="cd04369">
    <property type="entry name" value="Bromodomain"/>
    <property type="match status" value="1"/>
</dbReference>
<evidence type="ECO:0000313" key="5">
    <source>
        <dbReference type="Proteomes" id="UP001470230"/>
    </source>
</evidence>